<dbReference type="Proteomes" id="UP000006633">
    <property type="component" value="Chromosome"/>
</dbReference>
<keyword evidence="4" id="KW-1185">Reference proteome</keyword>
<sequence>MPDLARFTSLPAFQRLARLRPRDLTRWALSELSVLVALTGAALGLWIFASIADEVVEGETHGFDETVLLAFRAPGDPADPLGPRWLEIMMMDITALGSTTVLALITLMVTGFLVVDRKRSAALFVLAATVSGGTLSYLLKLGFERPRPDLVAHLVDVSTMSFPSGHAMGAAVTYLTLGALIVRTEAKRRLKAYVIGIAVALTLIIGLSRIYLGVHWPTDVLAGWCAGGAWALLCWTLALILQRRGKIETDAPAGEPPPAG</sequence>
<feature type="transmembrane region" description="Helical" evidence="1">
    <location>
        <begin position="194"/>
        <end position="214"/>
    </location>
</feature>
<feature type="transmembrane region" description="Helical" evidence="1">
    <location>
        <begin position="163"/>
        <end position="182"/>
    </location>
</feature>
<feature type="transmembrane region" description="Helical" evidence="1">
    <location>
        <begin position="28"/>
        <end position="49"/>
    </location>
</feature>
<dbReference type="Pfam" id="PF01569">
    <property type="entry name" value="PAP2"/>
    <property type="match status" value="1"/>
</dbReference>
<dbReference type="SMART" id="SM00014">
    <property type="entry name" value="acidPPc"/>
    <property type="match status" value="1"/>
</dbReference>
<dbReference type="Gene3D" id="1.20.144.10">
    <property type="entry name" value="Phosphatidic acid phosphatase type 2/haloperoxidase"/>
    <property type="match status" value="2"/>
</dbReference>
<dbReference type="CDD" id="cd03392">
    <property type="entry name" value="PAP2_like_2"/>
    <property type="match status" value="1"/>
</dbReference>
<feature type="domain" description="Phosphatidic acid phosphatase type 2/haloperoxidase" evidence="2">
    <location>
        <begin position="121"/>
        <end position="235"/>
    </location>
</feature>
<dbReference type="eggNOG" id="COG0671">
    <property type="taxonomic scope" value="Bacteria"/>
</dbReference>
<feature type="transmembrane region" description="Helical" evidence="1">
    <location>
        <begin position="220"/>
        <end position="241"/>
    </location>
</feature>
<evidence type="ECO:0000256" key="1">
    <source>
        <dbReference type="SAM" id="Phobius"/>
    </source>
</evidence>
<dbReference type="PANTHER" id="PTHR14969">
    <property type="entry name" value="SPHINGOSINE-1-PHOSPHATE PHOSPHOHYDROLASE"/>
    <property type="match status" value="1"/>
</dbReference>
<dbReference type="KEGG" id="sno:Snov_2605"/>
<evidence type="ECO:0000313" key="3">
    <source>
        <dbReference type="EMBL" id="ADH89900.1"/>
    </source>
</evidence>
<keyword evidence="1" id="KW-1133">Transmembrane helix</keyword>
<dbReference type="AlphaFoldDB" id="D7A512"/>
<reference evidence="3 4" key="1">
    <citation type="journal article" date="2012" name="Stand. Genomic Sci.">
        <title>Complete genome sequence of the facultatively chemolithoautotrophic and methylotrophic alpha Proteobacterium Starkeya novella type strain (ATCC 8093(T)).</title>
        <authorList>
            <person name="Kappler U."/>
            <person name="Davenport K."/>
            <person name="Beatson S."/>
            <person name="Lucas S."/>
            <person name="Lapidus A."/>
            <person name="Copeland A."/>
            <person name="Berry K.W."/>
            <person name="Glavina Del Rio T."/>
            <person name="Hammon N."/>
            <person name="Dalin E."/>
            <person name="Tice H."/>
            <person name="Pitluck S."/>
            <person name="Richardson P."/>
            <person name="Bruce D."/>
            <person name="Goodwin L.A."/>
            <person name="Han C."/>
            <person name="Tapia R."/>
            <person name="Detter J.C."/>
            <person name="Chang Y.J."/>
            <person name="Jeffries C.D."/>
            <person name="Land M."/>
            <person name="Hauser L."/>
            <person name="Kyrpides N.C."/>
            <person name="Goker M."/>
            <person name="Ivanova N."/>
            <person name="Klenk H.P."/>
            <person name="Woyke T."/>
        </authorList>
    </citation>
    <scope>NUCLEOTIDE SEQUENCE [LARGE SCALE GENOMIC DNA]</scope>
    <source>
        <strain evidence="4">ATCC 8093 / DSM 506 / JCM 20403 / CCM 1077 / IAM 12100 / NBRC 12443 / NCIMB 10456</strain>
    </source>
</reference>
<dbReference type="InterPro" id="IPR000326">
    <property type="entry name" value="PAP2/HPO"/>
</dbReference>
<evidence type="ECO:0000313" key="4">
    <source>
        <dbReference type="Proteomes" id="UP000006633"/>
    </source>
</evidence>
<protein>
    <submittedName>
        <fullName evidence="3">Phosphoesterase PA-phosphatase related protein</fullName>
    </submittedName>
</protein>
<evidence type="ECO:0000259" key="2">
    <source>
        <dbReference type="SMART" id="SM00014"/>
    </source>
</evidence>
<feature type="transmembrane region" description="Helical" evidence="1">
    <location>
        <begin position="93"/>
        <end position="115"/>
    </location>
</feature>
<feature type="transmembrane region" description="Helical" evidence="1">
    <location>
        <begin position="122"/>
        <end position="143"/>
    </location>
</feature>
<dbReference type="STRING" id="639283.Snov_2605"/>
<keyword evidence="1" id="KW-0472">Membrane</keyword>
<accession>D7A512</accession>
<organism evidence="3 4">
    <name type="scientific">Ancylobacter novellus (strain ATCC 8093 / DSM 506 / JCM 20403 / CCM 1077 / IAM 12100 / NBRC 12443 / NCIMB 10456)</name>
    <name type="common">Starkeya novella</name>
    <dbReference type="NCBI Taxonomy" id="639283"/>
    <lineage>
        <taxon>Bacteria</taxon>
        <taxon>Pseudomonadati</taxon>
        <taxon>Pseudomonadota</taxon>
        <taxon>Alphaproteobacteria</taxon>
        <taxon>Hyphomicrobiales</taxon>
        <taxon>Xanthobacteraceae</taxon>
        <taxon>Ancylobacter</taxon>
    </lineage>
</organism>
<dbReference type="RefSeq" id="WP_013167404.1">
    <property type="nucleotide sequence ID" value="NC_014217.1"/>
</dbReference>
<dbReference type="InterPro" id="IPR036938">
    <property type="entry name" value="PAP2/HPO_sf"/>
</dbReference>
<dbReference type="PANTHER" id="PTHR14969:SF13">
    <property type="entry name" value="AT30094P"/>
    <property type="match status" value="1"/>
</dbReference>
<keyword evidence="1" id="KW-0812">Transmembrane</keyword>
<dbReference type="HOGENOM" id="CLU_072573_3_0_5"/>
<gene>
    <name evidence="3" type="ordered locus">Snov_2605</name>
</gene>
<dbReference type="EMBL" id="CP002026">
    <property type="protein sequence ID" value="ADH89900.1"/>
    <property type="molecule type" value="Genomic_DNA"/>
</dbReference>
<name>D7A512_ANCN5</name>
<proteinExistence type="predicted"/>
<dbReference type="SUPFAM" id="SSF48317">
    <property type="entry name" value="Acid phosphatase/Vanadium-dependent haloperoxidase"/>
    <property type="match status" value="1"/>
</dbReference>